<evidence type="ECO:0000313" key="3">
    <source>
        <dbReference type="EMBL" id="KPL97137.1"/>
    </source>
</evidence>
<dbReference type="InterPro" id="IPR011205">
    <property type="entry name" value="UCP015417_vWA"/>
</dbReference>
<sequence length="614" mass="73484">MFNLRDRSFIGRGMDRPIMCCLKRLSKIDTMIYYGCLKKLANFGCWKDYLTFLLYLMFDKFPLNHDELRPITRAKRSRKSDRYVAKFDGIILKSLPKEERLQFNSIKSTCHEIQRKTRMNEGLWVVEKVTAADQDKPIDCKEKAKLFKEISEEFDVGIYYRFKTDKARIKKMNEYRRKYFDNVYKSNKNFATTYDIVVGFFAEKIIEDYENLKKNKLDKISMASKWIPNRKHFHDKYLFILRPIAEKFFEIASYYKSEIDLGIPKDVKIHRKLRTFERICTELRRKIGVTEISLSEKAYKSIDYQKVPFQTRLLYHDTFYHHDEDRFANFLEQMKQNRIKALSPGHMINHMYESLDKYPDVETTITEKDIEKTLEIQKQWDDYIAKKRKLYHPHLKNTLVMIDVCGYMTFCRQKILPIYSALGTAMMLMELSDYAWRDRFMVFTQEFHMYKIEPDQSILKRSKQILDAANDDRGCQIDLNHSLKKILDEAIKEKLSPDQLPKVFIILAGNSLENVQEDEIKLDDLRATYKNNGYEMPFIVYWNLKASKQNRWHPFTYDQEGLLLLCGYTPQNLGILFDLSTFINNNPLQPRIMVQWLMLKTQRYKSIKEKFDFD</sequence>
<dbReference type="PANTHER" id="PTHR31373:SF27">
    <property type="entry name" value="TROVE DOMAIN-CONTAINING PROTEIN"/>
    <property type="match status" value="1"/>
</dbReference>
<feature type="domain" description="DUF7788" evidence="2">
    <location>
        <begin position="398"/>
        <end position="578"/>
    </location>
</feature>
<evidence type="ECO:0000259" key="1">
    <source>
        <dbReference type="Pfam" id="PF11443"/>
    </source>
</evidence>
<feature type="domain" description="DUF2828" evidence="1">
    <location>
        <begin position="38"/>
        <end position="386"/>
    </location>
</feature>
<dbReference type="PANTHER" id="PTHR31373">
    <property type="entry name" value="OS06G0652100 PROTEIN"/>
    <property type="match status" value="1"/>
</dbReference>
<dbReference type="InterPro" id="IPR056690">
    <property type="entry name" value="DUF7788"/>
</dbReference>
<evidence type="ECO:0000313" key="4">
    <source>
        <dbReference type="Proteomes" id="UP000616769"/>
    </source>
</evidence>
<evidence type="ECO:0000259" key="2">
    <source>
        <dbReference type="Pfam" id="PF25043"/>
    </source>
</evidence>
<protein>
    <recommendedName>
        <fullName evidence="5">VWA domain-containing protein</fullName>
    </recommendedName>
</protein>
<dbReference type="OrthoDB" id="1149618at2759"/>
<proteinExistence type="predicted"/>
<dbReference type="Gene3D" id="3.40.50.410">
    <property type="entry name" value="von Willebrand factor, type A domain"/>
    <property type="match status" value="1"/>
</dbReference>
<dbReference type="AlphaFoldDB" id="A0A131ZU58"/>
<accession>A0A131ZU58</accession>
<name>A0A131ZU58_SARSC</name>
<dbReference type="Pfam" id="PF11443">
    <property type="entry name" value="DUF2828"/>
    <property type="match status" value="1"/>
</dbReference>
<reference evidence="3 4" key="1">
    <citation type="journal article" date="2015" name="Parasit. Vectors">
        <title>Draft genome of the scabies mite.</title>
        <authorList>
            <person name="Rider S.D.Jr."/>
            <person name="Morgan M.S."/>
            <person name="Arlian L.G."/>
        </authorList>
    </citation>
    <scope>NUCLEOTIDE SEQUENCE [LARGE SCALE GENOMIC DNA]</scope>
    <source>
        <strain evidence="3">Arlian Lab</strain>
    </source>
</reference>
<evidence type="ECO:0008006" key="5">
    <source>
        <dbReference type="Google" id="ProtNLM"/>
    </source>
</evidence>
<dbReference type="InterPro" id="IPR036465">
    <property type="entry name" value="vWFA_dom_sf"/>
</dbReference>
<comment type="caution">
    <text evidence="3">The sequence shown here is derived from an EMBL/GenBank/DDBJ whole genome shotgun (WGS) entry which is preliminary data.</text>
</comment>
<dbReference type="VEuPathDB" id="VectorBase:SSCA006330"/>
<gene>
    <name evidence="3" type="ORF">QR98_0002350</name>
</gene>
<organism evidence="3 4">
    <name type="scientific">Sarcoptes scabiei</name>
    <name type="common">Itch mite</name>
    <name type="synonym">Acarus scabiei</name>
    <dbReference type="NCBI Taxonomy" id="52283"/>
    <lineage>
        <taxon>Eukaryota</taxon>
        <taxon>Metazoa</taxon>
        <taxon>Ecdysozoa</taxon>
        <taxon>Arthropoda</taxon>
        <taxon>Chelicerata</taxon>
        <taxon>Arachnida</taxon>
        <taxon>Acari</taxon>
        <taxon>Acariformes</taxon>
        <taxon>Sarcoptiformes</taxon>
        <taxon>Astigmata</taxon>
        <taxon>Psoroptidia</taxon>
        <taxon>Sarcoptoidea</taxon>
        <taxon>Sarcoptidae</taxon>
        <taxon>Sarcoptinae</taxon>
        <taxon>Sarcoptes</taxon>
    </lineage>
</organism>
<dbReference type="InterPro" id="IPR058580">
    <property type="entry name" value="DUF2828"/>
</dbReference>
<dbReference type="Pfam" id="PF25043">
    <property type="entry name" value="DUF7788"/>
    <property type="match status" value="1"/>
</dbReference>
<dbReference type="EMBL" id="JXLN01000225">
    <property type="protein sequence ID" value="KPL97137.1"/>
    <property type="molecule type" value="Genomic_DNA"/>
</dbReference>
<dbReference type="GO" id="GO:0032991">
    <property type="term" value="C:protein-containing complex"/>
    <property type="evidence" value="ECO:0007669"/>
    <property type="project" value="UniProtKB-ARBA"/>
</dbReference>
<dbReference type="Proteomes" id="UP000616769">
    <property type="component" value="Unassembled WGS sequence"/>
</dbReference>